<proteinExistence type="inferred from homology"/>
<dbReference type="GO" id="GO:0010043">
    <property type="term" value="P:response to zinc ion"/>
    <property type="evidence" value="ECO:0007669"/>
    <property type="project" value="TreeGrafter"/>
</dbReference>
<evidence type="ECO:0000313" key="10">
    <source>
        <dbReference type="EMBL" id="MEK0145581.1"/>
    </source>
</evidence>
<dbReference type="GO" id="GO:0043190">
    <property type="term" value="C:ATP-binding cassette (ABC) transporter complex"/>
    <property type="evidence" value="ECO:0007669"/>
    <property type="project" value="InterPro"/>
</dbReference>
<feature type="transmembrane region" description="Helical" evidence="8">
    <location>
        <begin position="138"/>
        <end position="157"/>
    </location>
</feature>
<dbReference type="InterPro" id="IPR006128">
    <property type="entry name" value="Lipoprotein_PsaA-like"/>
</dbReference>
<feature type="transmembrane region" description="Helical" evidence="8">
    <location>
        <begin position="95"/>
        <end position="112"/>
    </location>
</feature>
<evidence type="ECO:0000256" key="7">
    <source>
        <dbReference type="RuleBase" id="RU003943"/>
    </source>
</evidence>
<dbReference type="SUPFAM" id="SSF53807">
    <property type="entry name" value="Helical backbone' metal receptor"/>
    <property type="match status" value="1"/>
</dbReference>
<keyword evidence="4 8" id="KW-1133">Transmembrane helix</keyword>
<keyword evidence="6" id="KW-0813">Transport</keyword>
<comment type="caution">
    <text evidence="9">The sequence shown here is derived from an EMBL/GenBank/DDBJ whole genome shotgun (WGS) entry which is preliminary data.</text>
</comment>
<reference evidence="9" key="1">
    <citation type="submission" date="2022-02" db="EMBL/GenBank/DDBJ databases">
        <title>Corynebacterium sp. from urogenital microbiome.</title>
        <authorList>
            <person name="Cappelli E.A."/>
            <person name="Ribeiro T.G."/>
            <person name="Peixe L."/>
        </authorList>
    </citation>
    <scope>NUCLEOTIDE SEQUENCE</scope>
    <source>
        <strain evidence="9">C21Ua_68</strain>
    </source>
</reference>
<dbReference type="PANTHER" id="PTHR30477">
    <property type="entry name" value="ABC-TRANSPORTER METAL-BINDING PROTEIN"/>
    <property type="match status" value="1"/>
</dbReference>
<feature type="transmembrane region" description="Helical" evidence="8">
    <location>
        <begin position="281"/>
        <end position="301"/>
    </location>
</feature>
<feature type="transmembrane region" description="Helical" evidence="8">
    <location>
        <begin position="246"/>
        <end position="269"/>
    </location>
</feature>
<accession>A0A9X3M116</accession>
<dbReference type="GO" id="GO:0055085">
    <property type="term" value="P:transmembrane transport"/>
    <property type="evidence" value="ECO:0007669"/>
    <property type="project" value="InterPro"/>
</dbReference>
<dbReference type="RefSeq" id="WP_225746661.1">
    <property type="nucleotide sequence ID" value="NZ_JAKMUZ010000012.1"/>
</dbReference>
<sequence>MIAEFLDSLLSHGYLQNALITSVIVGVACGIVGSFIVLRGMALIGDAISHAVLPGVAASYLLGTNLFLGAVVAGLLATLAIGLIGERSTVKNDSAIGIVFSTFFAIGVLLMAKAQTATDLTEILFGNVLTVQDADRNLSIGIAAAVLILTLVFYKELKLSTFDPVMAQSAGVPVRAIHYGLMVVLTLVTVISLQTVGVILVVSLLITPASAAYLLTNRLGVMIGLSVAISALSSVVGLFLSYSYNVSSGVTIVLTASALFLLAFLFAPGKGLIARSLGNKPLAALLALLVGGALVFGAVTFSTEEKADGEQLNVVTTFTLLADLVEEIGGEAVDVHNLVPTGTDPHDYDPLPADLDATSDADLLFYNGLNLEGGEHGWLAKLKNTAGLDDSQMVEATKGVEPKYLKDEKGNQEINPHAFLDPTVGIAMAENVTAALAEALPERAEHIEEKGAEYKAMLESIDADYREQIGALPKEDRVLVASEHAFQYMVDTYGMEQLYIWQIDTDENGSPAQIGHLVRQLKDKRPKHLFVESNVDTRPMKTVSKEAGIPIFDEPLHSDELGKPGTVAGTYEDFLRSNLKTMIAGLKR</sequence>
<dbReference type="InterPro" id="IPR037294">
    <property type="entry name" value="ABC_BtuC-like"/>
</dbReference>
<dbReference type="SUPFAM" id="SSF81345">
    <property type="entry name" value="ABC transporter involved in vitamin B12 uptake, BtuC"/>
    <property type="match status" value="1"/>
</dbReference>
<dbReference type="InterPro" id="IPR001626">
    <property type="entry name" value="ABC_TroCD"/>
</dbReference>
<evidence type="ECO:0000313" key="11">
    <source>
        <dbReference type="Proteomes" id="UP001146439"/>
    </source>
</evidence>
<evidence type="ECO:0000256" key="1">
    <source>
        <dbReference type="ARBA" id="ARBA00004141"/>
    </source>
</evidence>
<dbReference type="Pfam" id="PF01297">
    <property type="entry name" value="ZnuA"/>
    <property type="match status" value="1"/>
</dbReference>
<dbReference type="InterPro" id="IPR006129">
    <property type="entry name" value="AdhesinB"/>
</dbReference>
<evidence type="ECO:0000256" key="3">
    <source>
        <dbReference type="ARBA" id="ARBA00022692"/>
    </source>
</evidence>
<organism evidence="9 11">
    <name type="scientific">Corynebacterium yonathiae</name>
    <dbReference type="NCBI Taxonomy" id="2913504"/>
    <lineage>
        <taxon>Bacteria</taxon>
        <taxon>Bacillati</taxon>
        <taxon>Actinomycetota</taxon>
        <taxon>Actinomycetes</taxon>
        <taxon>Mycobacteriales</taxon>
        <taxon>Corynebacteriaceae</taxon>
        <taxon>Corynebacterium</taxon>
    </lineage>
</organism>
<dbReference type="GO" id="GO:0007155">
    <property type="term" value="P:cell adhesion"/>
    <property type="evidence" value="ECO:0007669"/>
    <property type="project" value="InterPro"/>
</dbReference>
<evidence type="ECO:0000313" key="12">
    <source>
        <dbReference type="Proteomes" id="UP001371299"/>
    </source>
</evidence>
<evidence type="ECO:0000256" key="2">
    <source>
        <dbReference type="ARBA" id="ARBA00008034"/>
    </source>
</evidence>
<keyword evidence="12" id="KW-1185">Reference proteome</keyword>
<dbReference type="Gene3D" id="1.10.3470.10">
    <property type="entry name" value="ABC transporter involved in vitamin B12 uptake, BtuC"/>
    <property type="match status" value="1"/>
</dbReference>
<feature type="transmembrane region" description="Helical" evidence="8">
    <location>
        <begin position="219"/>
        <end position="240"/>
    </location>
</feature>
<dbReference type="Gene3D" id="3.40.50.1980">
    <property type="entry name" value="Nitrogenase molybdenum iron protein domain"/>
    <property type="match status" value="2"/>
</dbReference>
<dbReference type="PANTHER" id="PTHR30477:SF13">
    <property type="entry name" value="IRON TRANSPORT SYSTEM MEMBRANE PROTEIN HI_0360-RELATED"/>
    <property type="match status" value="1"/>
</dbReference>
<dbReference type="PRINTS" id="PR00690">
    <property type="entry name" value="ADHESNFAMILY"/>
</dbReference>
<dbReference type="FunFam" id="1.10.3470.10:FF:000003">
    <property type="entry name" value="Iron ABC transporter permease SitD"/>
    <property type="match status" value="1"/>
</dbReference>
<dbReference type="CDD" id="cd06550">
    <property type="entry name" value="TM_ABC_iron-siderophores_like"/>
    <property type="match status" value="1"/>
</dbReference>
<feature type="transmembrane region" description="Helical" evidence="8">
    <location>
        <begin position="177"/>
        <end position="207"/>
    </location>
</feature>
<keyword evidence="3 7" id="KW-0812">Transmembrane</keyword>
<reference evidence="10 12" key="2">
    <citation type="submission" date="2024-01" db="EMBL/GenBank/DDBJ databases">
        <title>Description of two novel Corynebacterium species isolated from human nasal passages and skin.</title>
        <authorList>
            <person name="Popowitch E."/>
            <person name="Tran T.H."/>
            <person name="Escapa I.F."/>
            <person name="Bhatt E."/>
            <person name="Sozat A.K."/>
            <person name="Roberts A.Q."/>
            <person name="Segre J.A."/>
            <person name="Kong H."/>
            <person name="Conlan S."/>
            <person name="Lemon K.P."/>
            <person name="Kelly M.S."/>
        </authorList>
    </citation>
    <scope>NUCLEOTIDE SEQUENCE [LARGE SCALE GENOMIC DNA]</scope>
    <source>
        <strain evidence="10 12">KPL2619</strain>
    </source>
</reference>
<dbReference type="AlphaFoldDB" id="A0A9X3M116"/>
<evidence type="ECO:0000256" key="5">
    <source>
        <dbReference type="ARBA" id="ARBA00023136"/>
    </source>
</evidence>
<feature type="transmembrane region" description="Helical" evidence="8">
    <location>
        <begin position="14"/>
        <end position="38"/>
    </location>
</feature>
<keyword evidence="5 8" id="KW-0472">Membrane</keyword>
<dbReference type="Pfam" id="PF00950">
    <property type="entry name" value="ABC-3"/>
    <property type="match status" value="1"/>
</dbReference>
<feature type="transmembrane region" description="Helical" evidence="8">
    <location>
        <begin position="59"/>
        <end position="83"/>
    </location>
</feature>
<comment type="similarity">
    <text evidence="2 7">Belongs to the ABC-3 integral membrane protein family.</text>
</comment>
<dbReference type="GO" id="GO:0030001">
    <property type="term" value="P:metal ion transport"/>
    <property type="evidence" value="ECO:0007669"/>
    <property type="project" value="InterPro"/>
</dbReference>
<dbReference type="Proteomes" id="UP001371299">
    <property type="component" value="Unassembled WGS sequence"/>
</dbReference>
<name>A0A9X3M116_9CORY</name>
<dbReference type="EMBL" id="JBBMGJ010000009">
    <property type="protein sequence ID" value="MEK0145581.1"/>
    <property type="molecule type" value="Genomic_DNA"/>
</dbReference>
<dbReference type="GO" id="GO:0071281">
    <property type="term" value="P:cellular response to iron ion"/>
    <property type="evidence" value="ECO:0007669"/>
    <property type="project" value="UniProtKB-ARBA"/>
</dbReference>
<dbReference type="EMBL" id="JAKMUZ010000012">
    <property type="protein sequence ID" value="MCZ9296353.1"/>
    <property type="molecule type" value="Genomic_DNA"/>
</dbReference>
<evidence type="ECO:0000256" key="8">
    <source>
        <dbReference type="SAM" id="Phobius"/>
    </source>
</evidence>
<dbReference type="InterPro" id="IPR006127">
    <property type="entry name" value="ZnuA-like"/>
</dbReference>
<dbReference type="Proteomes" id="UP001146439">
    <property type="component" value="Unassembled WGS sequence"/>
</dbReference>
<dbReference type="GO" id="GO:0046872">
    <property type="term" value="F:metal ion binding"/>
    <property type="evidence" value="ECO:0007669"/>
    <property type="project" value="InterPro"/>
</dbReference>
<protein>
    <submittedName>
        <fullName evidence="9">Metal ABC transporter permease</fullName>
    </submittedName>
</protein>
<evidence type="ECO:0000256" key="4">
    <source>
        <dbReference type="ARBA" id="ARBA00022989"/>
    </source>
</evidence>
<dbReference type="PRINTS" id="PR00691">
    <property type="entry name" value="ADHESINB"/>
</dbReference>
<gene>
    <name evidence="9" type="ORF">L8V22_07250</name>
    <name evidence="10" type="ORF">WMQ01_05780</name>
</gene>
<comment type="similarity">
    <text evidence="6">Belongs to the bacterial solute-binding protein 9 family.</text>
</comment>
<evidence type="ECO:0000313" key="9">
    <source>
        <dbReference type="EMBL" id="MCZ9296353.1"/>
    </source>
</evidence>
<comment type="subcellular location">
    <subcellularLocation>
        <location evidence="7">Cell membrane</location>
        <topology evidence="7">Multi-pass membrane protein</topology>
    </subcellularLocation>
    <subcellularLocation>
        <location evidence="1">Membrane</location>
        <topology evidence="1">Multi-pass membrane protein</topology>
    </subcellularLocation>
</comment>
<evidence type="ECO:0000256" key="6">
    <source>
        <dbReference type="RuleBase" id="RU003512"/>
    </source>
</evidence>